<keyword evidence="1" id="KW-0521">NADP</keyword>
<comment type="similarity">
    <text evidence="2">Belongs to the aldo/keto reductase family. Aldo/keto reductase 2 subfamily.</text>
</comment>
<evidence type="ECO:0000256" key="2">
    <source>
        <dbReference type="ARBA" id="ARBA00038157"/>
    </source>
</evidence>
<dbReference type="SUPFAM" id="SSF51430">
    <property type="entry name" value="NAD(P)-linked oxidoreductase"/>
    <property type="match status" value="1"/>
</dbReference>
<evidence type="ECO:0000313" key="4">
    <source>
        <dbReference type="EMBL" id="KAF9472241.1"/>
    </source>
</evidence>
<dbReference type="EMBL" id="MU155560">
    <property type="protein sequence ID" value="KAF9472241.1"/>
    <property type="molecule type" value="Genomic_DNA"/>
</dbReference>
<name>A0A9P5YNS1_9AGAR</name>
<evidence type="ECO:0000259" key="3">
    <source>
        <dbReference type="Pfam" id="PF00248"/>
    </source>
</evidence>
<protein>
    <submittedName>
        <fullName evidence="4">Aldo/keto reductase</fullName>
    </submittedName>
</protein>
<dbReference type="Proteomes" id="UP000807469">
    <property type="component" value="Unassembled WGS sequence"/>
</dbReference>
<organism evidence="4 5">
    <name type="scientific">Pholiota conissans</name>
    <dbReference type="NCBI Taxonomy" id="109636"/>
    <lineage>
        <taxon>Eukaryota</taxon>
        <taxon>Fungi</taxon>
        <taxon>Dikarya</taxon>
        <taxon>Basidiomycota</taxon>
        <taxon>Agaricomycotina</taxon>
        <taxon>Agaricomycetes</taxon>
        <taxon>Agaricomycetidae</taxon>
        <taxon>Agaricales</taxon>
        <taxon>Agaricineae</taxon>
        <taxon>Strophariaceae</taxon>
        <taxon>Pholiota</taxon>
    </lineage>
</organism>
<dbReference type="InterPro" id="IPR050523">
    <property type="entry name" value="AKR_Detox_Biosynth"/>
</dbReference>
<comment type="caution">
    <text evidence="4">The sequence shown here is derived from an EMBL/GenBank/DDBJ whole genome shotgun (WGS) entry which is preliminary data.</text>
</comment>
<dbReference type="Pfam" id="PF00248">
    <property type="entry name" value="Aldo_ket_red"/>
    <property type="match status" value="1"/>
</dbReference>
<keyword evidence="5" id="KW-1185">Reference proteome</keyword>
<evidence type="ECO:0000313" key="5">
    <source>
        <dbReference type="Proteomes" id="UP000807469"/>
    </source>
</evidence>
<dbReference type="OrthoDB" id="48988at2759"/>
<dbReference type="AlphaFoldDB" id="A0A9P5YNS1"/>
<proteinExistence type="inferred from homology"/>
<dbReference type="PANTHER" id="PTHR43364">
    <property type="entry name" value="NADH-SPECIFIC METHYLGLYOXAL REDUCTASE-RELATED"/>
    <property type="match status" value="1"/>
</dbReference>
<evidence type="ECO:0000256" key="1">
    <source>
        <dbReference type="ARBA" id="ARBA00022857"/>
    </source>
</evidence>
<reference evidence="4" key="1">
    <citation type="submission" date="2020-11" db="EMBL/GenBank/DDBJ databases">
        <authorList>
            <consortium name="DOE Joint Genome Institute"/>
            <person name="Ahrendt S."/>
            <person name="Riley R."/>
            <person name="Andreopoulos W."/>
            <person name="Labutti K."/>
            <person name="Pangilinan J."/>
            <person name="Ruiz-Duenas F.J."/>
            <person name="Barrasa J.M."/>
            <person name="Sanchez-Garcia M."/>
            <person name="Camarero S."/>
            <person name="Miyauchi S."/>
            <person name="Serrano A."/>
            <person name="Linde D."/>
            <person name="Babiker R."/>
            <person name="Drula E."/>
            <person name="Ayuso-Fernandez I."/>
            <person name="Pacheco R."/>
            <person name="Padilla G."/>
            <person name="Ferreira P."/>
            <person name="Barriuso J."/>
            <person name="Kellner H."/>
            <person name="Castanera R."/>
            <person name="Alfaro M."/>
            <person name="Ramirez L."/>
            <person name="Pisabarro A.G."/>
            <person name="Kuo A."/>
            <person name="Tritt A."/>
            <person name="Lipzen A."/>
            <person name="He G."/>
            <person name="Yan M."/>
            <person name="Ng V."/>
            <person name="Cullen D."/>
            <person name="Martin F."/>
            <person name="Rosso M.-N."/>
            <person name="Henrissat B."/>
            <person name="Hibbett D."/>
            <person name="Martinez A.T."/>
            <person name="Grigoriev I.V."/>
        </authorList>
    </citation>
    <scope>NUCLEOTIDE SEQUENCE</scope>
    <source>
        <strain evidence="4">CIRM-BRFM 674</strain>
    </source>
</reference>
<dbReference type="InterPro" id="IPR036812">
    <property type="entry name" value="NAD(P)_OxRdtase_dom_sf"/>
</dbReference>
<sequence length="210" mass="23483">MSSTPASSNPSGLARYRLLSPRAGVHVSPIQLGAMSIGDQWENMGMGSMNKESSFKLLDAYYDLGGNFIDTANVYQDGSSERFIGEWAEQRGIRDKLFIATKYSNNTHPHDSHNVLSVGNSSKSMHMSVKLSLKNLRTDYIDLLYVHFWEWSTSVEEVMQSLHNLVQQGKVLYLGASDMPAWVVAKANQYARDHALTPFVTTTSLHLPIR</sequence>
<dbReference type="InterPro" id="IPR023210">
    <property type="entry name" value="NADP_OxRdtase_dom"/>
</dbReference>
<dbReference type="Gene3D" id="3.20.20.100">
    <property type="entry name" value="NADP-dependent oxidoreductase domain"/>
    <property type="match status" value="1"/>
</dbReference>
<dbReference type="PANTHER" id="PTHR43364:SF7">
    <property type="entry name" value="NADP-DEPENDENT OXIDOREDUCTASE DOMAIN-CONTAINING PROTEIN-RELATED"/>
    <property type="match status" value="1"/>
</dbReference>
<accession>A0A9P5YNS1</accession>
<feature type="domain" description="NADP-dependent oxidoreductase" evidence="3">
    <location>
        <begin position="29"/>
        <end position="201"/>
    </location>
</feature>
<gene>
    <name evidence="4" type="ORF">BDN70DRAFT_818951</name>
</gene>